<dbReference type="AlphaFoldDB" id="A0AAE0K1E6"/>
<dbReference type="Gene3D" id="3.40.50.1000">
    <property type="entry name" value="HAD superfamily/HAD-like"/>
    <property type="match status" value="1"/>
</dbReference>
<accession>A0AAE0K1E6</accession>
<name>A0AAE0K1E6_9PEZI</name>
<reference evidence="1" key="2">
    <citation type="submission" date="2023-06" db="EMBL/GenBank/DDBJ databases">
        <authorList>
            <consortium name="Lawrence Berkeley National Laboratory"/>
            <person name="Haridas S."/>
            <person name="Hensen N."/>
            <person name="Bonometti L."/>
            <person name="Westerberg I."/>
            <person name="Brannstrom I.O."/>
            <person name="Guillou S."/>
            <person name="Cros-Aarteil S."/>
            <person name="Calhoun S."/>
            <person name="Kuo A."/>
            <person name="Mondo S."/>
            <person name="Pangilinan J."/>
            <person name="Riley R."/>
            <person name="LaButti K."/>
            <person name="Andreopoulos B."/>
            <person name="Lipzen A."/>
            <person name="Chen C."/>
            <person name="Yanf M."/>
            <person name="Daum C."/>
            <person name="Ng V."/>
            <person name="Clum A."/>
            <person name="Steindorff A."/>
            <person name="Ohm R."/>
            <person name="Martin F."/>
            <person name="Silar P."/>
            <person name="Natvig D."/>
            <person name="Lalanne C."/>
            <person name="Gautier V."/>
            <person name="Ament-velasquez S.L."/>
            <person name="Kruys A."/>
            <person name="Hutchinson M.I."/>
            <person name="Powell A.J."/>
            <person name="Barry K."/>
            <person name="Miller A.N."/>
            <person name="Grigoriev I.V."/>
            <person name="Debuchy R."/>
            <person name="Gladieux P."/>
            <person name="Thoren M.H."/>
            <person name="Johannesson H."/>
        </authorList>
    </citation>
    <scope>NUCLEOTIDE SEQUENCE</scope>
    <source>
        <strain evidence="1">CBS 232.78</strain>
    </source>
</reference>
<proteinExistence type="predicted"/>
<keyword evidence="2" id="KW-1185">Reference proteome</keyword>
<comment type="caution">
    <text evidence="1">The sequence shown here is derived from an EMBL/GenBank/DDBJ whole genome shotgun (WGS) entry which is preliminary data.</text>
</comment>
<reference evidence="1" key="1">
    <citation type="journal article" date="2023" name="Mol. Phylogenet. Evol.">
        <title>Genome-scale phylogeny and comparative genomics of the fungal order Sordariales.</title>
        <authorList>
            <person name="Hensen N."/>
            <person name="Bonometti L."/>
            <person name="Westerberg I."/>
            <person name="Brannstrom I.O."/>
            <person name="Guillou S."/>
            <person name="Cros-Aarteil S."/>
            <person name="Calhoun S."/>
            <person name="Haridas S."/>
            <person name="Kuo A."/>
            <person name="Mondo S."/>
            <person name="Pangilinan J."/>
            <person name="Riley R."/>
            <person name="LaButti K."/>
            <person name="Andreopoulos B."/>
            <person name="Lipzen A."/>
            <person name="Chen C."/>
            <person name="Yan M."/>
            <person name="Daum C."/>
            <person name="Ng V."/>
            <person name="Clum A."/>
            <person name="Steindorff A."/>
            <person name="Ohm R.A."/>
            <person name="Martin F."/>
            <person name="Silar P."/>
            <person name="Natvig D.O."/>
            <person name="Lalanne C."/>
            <person name="Gautier V."/>
            <person name="Ament-Velasquez S.L."/>
            <person name="Kruys A."/>
            <person name="Hutchinson M.I."/>
            <person name="Powell A.J."/>
            <person name="Barry K."/>
            <person name="Miller A.N."/>
            <person name="Grigoriev I.V."/>
            <person name="Debuchy R."/>
            <person name="Gladieux P."/>
            <person name="Hiltunen Thoren M."/>
            <person name="Johannesson H."/>
        </authorList>
    </citation>
    <scope>NUCLEOTIDE SEQUENCE</scope>
    <source>
        <strain evidence="1">CBS 232.78</strain>
    </source>
</reference>
<dbReference type="Pfam" id="PF13419">
    <property type="entry name" value="HAD_2"/>
    <property type="match status" value="1"/>
</dbReference>
<evidence type="ECO:0000313" key="2">
    <source>
        <dbReference type="Proteomes" id="UP001285441"/>
    </source>
</evidence>
<dbReference type="Gene3D" id="1.10.150.240">
    <property type="entry name" value="Putative phosphatase, domain 2"/>
    <property type="match status" value="1"/>
</dbReference>
<dbReference type="InterPro" id="IPR023214">
    <property type="entry name" value="HAD_sf"/>
</dbReference>
<dbReference type="InterPro" id="IPR023198">
    <property type="entry name" value="PGP-like_dom2"/>
</dbReference>
<evidence type="ECO:0000313" key="1">
    <source>
        <dbReference type="EMBL" id="KAK3367606.1"/>
    </source>
</evidence>
<organism evidence="1 2">
    <name type="scientific">Podospora didyma</name>
    <dbReference type="NCBI Taxonomy" id="330526"/>
    <lineage>
        <taxon>Eukaryota</taxon>
        <taxon>Fungi</taxon>
        <taxon>Dikarya</taxon>
        <taxon>Ascomycota</taxon>
        <taxon>Pezizomycotina</taxon>
        <taxon>Sordariomycetes</taxon>
        <taxon>Sordariomycetidae</taxon>
        <taxon>Sordariales</taxon>
        <taxon>Podosporaceae</taxon>
        <taxon>Podospora</taxon>
    </lineage>
</organism>
<sequence length="163" mass="18282">MVLAVLVWFRDLVRYDLDHAIERVPVASGELSGYFRPANTSKSAKGDQWISASQSENERPPISDLLLCSIMSFCDGMELIFHDPSFPAIRACIFDMDGLLINSEDMITASLNTLLDKYGRPALPRSVRAQMMGVPNSSNGDVFHTGRWWQGERQRLTSGTRSR</sequence>
<dbReference type="InterPro" id="IPR041492">
    <property type="entry name" value="HAD_2"/>
</dbReference>
<dbReference type="EMBL" id="JAULSW010000011">
    <property type="protein sequence ID" value="KAK3367606.1"/>
    <property type="molecule type" value="Genomic_DNA"/>
</dbReference>
<dbReference type="SUPFAM" id="SSF56784">
    <property type="entry name" value="HAD-like"/>
    <property type="match status" value="1"/>
</dbReference>
<protein>
    <submittedName>
        <fullName evidence="1">Uncharacterized protein</fullName>
    </submittedName>
</protein>
<dbReference type="Proteomes" id="UP001285441">
    <property type="component" value="Unassembled WGS sequence"/>
</dbReference>
<gene>
    <name evidence="1" type="ORF">B0H63DRAFT_529322</name>
</gene>
<dbReference type="InterPro" id="IPR036412">
    <property type="entry name" value="HAD-like_sf"/>
</dbReference>